<dbReference type="AlphaFoldDB" id="K1TNE0"/>
<accession>K1TNE0</accession>
<proteinExistence type="predicted"/>
<keyword evidence="1" id="KW-0808">Transferase</keyword>
<evidence type="ECO:0000313" key="1">
    <source>
        <dbReference type="EMBL" id="EKC67855.1"/>
    </source>
</evidence>
<comment type="caution">
    <text evidence="1">The sequence shown here is derived from an EMBL/GenBank/DDBJ whole genome shotgun (WGS) entry which is preliminary data.</text>
</comment>
<dbReference type="SUPFAM" id="SSF53335">
    <property type="entry name" value="S-adenosyl-L-methionine-dependent methyltransferases"/>
    <property type="match status" value="1"/>
</dbReference>
<protein>
    <submittedName>
        <fullName evidence="1">Methyltransferase domain protein</fullName>
    </submittedName>
</protein>
<name>K1TNE0_9ZZZZ</name>
<dbReference type="InterPro" id="IPR029063">
    <property type="entry name" value="SAM-dependent_MTases_sf"/>
</dbReference>
<keyword evidence="1" id="KW-0489">Methyltransferase</keyword>
<dbReference type="GO" id="GO:0032259">
    <property type="term" value="P:methylation"/>
    <property type="evidence" value="ECO:0007669"/>
    <property type="project" value="UniProtKB-KW"/>
</dbReference>
<dbReference type="EMBL" id="AJWZ01003578">
    <property type="protein sequence ID" value="EKC67855.1"/>
    <property type="molecule type" value="Genomic_DNA"/>
</dbReference>
<dbReference type="GO" id="GO:0008168">
    <property type="term" value="F:methyltransferase activity"/>
    <property type="evidence" value="ECO:0007669"/>
    <property type="project" value="UniProtKB-KW"/>
</dbReference>
<reference evidence="1" key="1">
    <citation type="journal article" date="2013" name="Environ. Microbiol.">
        <title>Microbiota from the distal guts of lean and obese adolescents exhibit partial functional redundancy besides clear differences in community structure.</title>
        <authorList>
            <person name="Ferrer M."/>
            <person name="Ruiz A."/>
            <person name="Lanza F."/>
            <person name="Haange S.B."/>
            <person name="Oberbach A."/>
            <person name="Till H."/>
            <person name="Bargiela R."/>
            <person name="Campoy C."/>
            <person name="Segura M.T."/>
            <person name="Richter M."/>
            <person name="von Bergen M."/>
            <person name="Seifert J."/>
            <person name="Suarez A."/>
        </authorList>
    </citation>
    <scope>NUCLEOTIDE SEQUENCE</scope>
</reference>
<organism evidence="1">
    <name type="scientific">human gut metagenome</name>
    <dbReference type="NCBI Taxonomy" id="408170"/>
    <lineage>
        <taxon>unclassified sequences</taxon>
        <taxon>metagenomes</taxon>
        <taxon>organismal metagenomes</taxon>
    </lineage>
</organism>
<dbReference type="Gene3D" id="2.20.25.110">
    <property type="entry name" value="S-adenosyl-L-methionine-dependent methyltransferases"/>
    <property type="match status" value="1"/>
</dbReference>
<gene>
    <name evidence="1" type="ORF">OBE_05243</name>
</gene>
<feature type="non-terminal residue" evidence="1">
    <location>
        <position position="1"/>
    </location>
</feature>
<sequence length="155" mass="17637">TIRAAVSTFDTYNHIGPLENFEKAIAKAAFFMEKDGVFVFDLNTPYKHEKVLSGQTFDFDEDDAACRWSNRYDPQTGRVDLSIDIHYKDTGEDFHESFSEYSYPLDTVKALLTRYGFDPVKIADGESFGPVRPDSQRWIITAVKQYTQEADGTPA</sequence>